<evidence type="ECO:0000256" key="5">
    <source>
        <dbReference type="ARBA" id="ARBA00022989"/>
    </source>
</evidence>
<dbReference type="Proteomes" id="UP000007383">
    <property type="component" value="Chromosome"/>
</dbReference>
<comment type="subcellular location">
    <subcellularLocation>
        <location evidence="1">Cell membrane</location>
        <topology evidence="1">Multi-pass membrane protein</topology>
    </subcellularLocation>
</comment>
<feature type="transmembrane region" description="Helical" evidence="7">
    <location>
        <begin position="6"/>
        <end position="28"/>
    </location>
</feature>
<feature type="transmembrane region" description="Helical" evidence="7">
    <location>
        <begin position="123"/>
        <end position="155"/>
    </location>
</feature>
<dbReference type="GO" id="GO:0015109">
    <property type="term" value="F:chromate transmembrane transporter activity"/>
    <property type="evidence" value="ECO:0007669"/>
    <property type="project" value="InterPro"/>
</dbReference>
<dbReference type="OrthoDB" id="9788907at2"/>
<dbReference type="PATRIC" id="fig|889378.3.peg.2552"/>
<dbReference type="RefSeq" id="WP_014456588.1">
    <property type="nucleotide sequence ID" value="NC_017098.1"/>
</dbReference>
<keyword evidence="3" id="KW-1003">Cell membrane</keyword>
<evidence type="ECO:0000256" key="7">
    <source>
        <dbReference type="SAM" id="Phobius"/>
    </source>
</evidence>
<dbReference type="GO" id="GO:0005886">
    <property type="term" value="C:plasma membrane"/>
    <property type="evidence" value="ECO:0007669"/>
    <property type="project" value="UniProtKB-SubCell"/>
</dbReference>
<evidence type="ECO:0000256" key="3">
    <source>
        <dbReference type="ARBA" id="ARBA00022475"/>
    </source>
</evidence>
<comment type="similarity">
    <text evidence="2">Belongs to the chromate ion transporter (CHR) (TC 2.A.51) family.</text>
</comment>
<dbReference type="KEGG" id="sfc:Spiaf_2576"/>
<evidence type="ECO:0000256" key="1">
    <source>
        <dbReference type="ARBA" id="ARBA00004651"/>
    </source>
</evidence>
<dbReference type="HOGENOM" id="CLU_018106_1_2_12"/>
<organism evidence="8 9">
    <name type="scientific">Spirochaeta africana (strain ATCC 700263 / DSM 8902 / Z-7692)</name>
    <dbReference type="NCBI Taxonomy" id="889378"/>
    <lineage>
        <taxon>Bacteria</taxon>
        <taxon>Pseudomonadati</taxon>
        <taxon>Spirochaetota</taxon>
        <taxon>Spirochaetia</taxon>
        <taxon>Spirochaetales</taxon>
        <taxon>Spirochaetaceae</taxon>
        <taxon>Spirochaeta</taxon>
    </lineage>
</organism>
<dbReference type="Pfam" id="PF02417">
    <property type="entry name" value="Chromate_transp"/>
    <property type="match status" value="1"/>
</dbReference>
<sequence>MLFELFQTFFVIGAGAFGGGIAAVSLIIHEVVQARGWLTPAEMNEVIAISQMTPGPIAINSGTFVGYRVAGVPGAAAATLGVITPPLLALTAFVLLVKLHAHFTDGGNDQVGDRIKHSLKPGIFAMILFAVWSIGSSAISGFVTGGIALAGFALLISFRRLHPVLVVLAAGLAGVILL</sequence>
<name>H9UM63_SPIAZ</name>
<evidence type="ECO:0000256" key="6">
    <source>
        <dbReference type="ARBA" id="ARBA00023136"/>
    </source>
</evidence>
<evidence type="ECO:0000313" key="8">
    <source>
        <dbReference type="EMBL" id="AFG38606.1"/>
    </source>
</evidence>
<keyword evidence="4 7" id="KW-0812">Transmembrane</keyword>
<feature type="transmembrane region" description="Helical" evidence="7">
    <location>
        <begin position="161"/>
        <end position="177"/>
    </location>
</feature>
<dbReference type="eggNOG" id="COG2059">
    <property type="taxonomic scope" value="Bacteria"/>
</dbReference>
<dbReference type="STRING" id="889378.Spiaf_2576"/>
<protein>
    <submittedName>
        <fullName evidence="8">Chromate transport protein ChrA</fullName>
    </submittedName>
</protein>
<evidence type="ECO:0000256" key="4">
    <source>
        <dbReference type="ARBA" id="ARBA00022692"/>
    </source>
</evidence>
<keyword evidence="9" id="KW-1185">Reference proteome</keyword>
<dbReference type="InterPro" id="IPR003370">
    <property type="entry name" value="Chromate_transpt"/>
</dbReference>
<keyword evidence="6 7" id="KW-0472">Membrane</keyword>
<gene>
    <name evidence="8" type="ordered locus">Spiaf_2576</name>
</gene>
<dbReference type="PANTHER" id="PTHR43663">
    <property type="entry name" value="CHROMATE TRANSPORT PROTEIN-RELATED"/>
    <property type="match status" value="1"/>
</dbReference>
<dbReference type="EMBL" id="CP003282">
    <property type="protein sequence ID" value="AFG38606.1"/>
    <property type="molecule type" value="Genomic_DNA"/>
</dbReference>
<dbReference type="InterPro" id="IPR052518">
    <property type="entry name" value="CHR_Transporter"/>
</dbReference>
<reference evidence="9" key="1">
    <citation type="journal article" date="2013" name="Stand. Genomic Sci.">
        <title>Complete genome sequence of the halophilic bacterium Spirochaeta africana type strain (Z-7692(T)) from the alkaline Lake Magadi in the East African Rift.</title>
        <authorList>
            <person name="Liolos K."/>
            <person name="Abt B."/>
            <person name="Scheuner C."/>
            <person name="Teshima H."/>
            <person name="Held B."/>
            <person name="Lapidus A."/>
            <person name="Nolan M."/>
            <person name="Lucas S."/>
            <person name="Deshpande S."/>
            <person name="Cheng J.F."/>
            <person name="Tapia R."/>
            <person name="Goodwin L.A."/>
            <person name="Pitluck S."/>
            <person name="Pagani I."/>
            <person name="Ivanova N."/>
            <person name="Mavromatis K."/>
            <person name="Mikhailova N."/>
            <person name="Huntemann M."/>
            <person name="Pati A."/>
            <person name="Chen A."/>
            <person name="Palaniappan K."/>
            <person name="Land M."/>
            <person name="Rohde M."/>
            <person name="Tindall B.J."/>
            <person name="Detter J.C."/>
            <person name="Goker M."/>
            <person name="Bristow J."/>
            <person name="Eisen J.A."/>
            <person name="Markowitz V."/>
            <person name="Hugenholtz P."/>
            <person name="Woyke T."/>
            <person name="Klenk H.P."/>
            <person name="Kyrpides N.C."/>
        </authorList>
    </citation>
    <scope>NUCLEOTIDE SEQUENCE</scope>
    <source>
        <strain evidence="9">ATCC 700263 / DSM 8902 / Z-7692</strain>
    </source>
</reference>
<evidence type="ECO:0000256" key="2">
    <source>
        <dbReference type="ARBA" id="ARBA00005262"/>
    </source>
</evidence>
<accession>H9UM63</accession>
<proteinExistence type="inferred from homology"/>
<dbReference type="PANTHER" id="PTHR43663:SF1">
    <property type="entry name" value="CHROMATE TRANSPORTER"/>
    <property type="match status" value="1"/>
</dbReference>
<keyword evidence="5 7" id="KW-1133">Transmembrane helix</keyword>
<dbReference type="AlphaFoldDB" id="H9UM63"/>
<evidence type="ECO:0000313" key="9">
    <source>
        <dbReference type="Proteomes" id="UP000007383"/>
    </source>
</evidence>